<name>A0A3S1CBS7_ANAVA</name>
<reference evidence="2 3" key="1">
    <citation type="journal article" date="2019" name="Genome Biol. Evol.">
        <title>Day and night: Metabolic profiles and evolutionary relationships of six axenic non-marine cyanobacteria.</title>
        <authorList>
            <person name="Will S.E."/>
            <person name="Henke P."/>
            <person name="Boedeker C."/>
            <person name="Huang S."/>
            <person name="Brinkmann H."/>
            <person name="Rohde M."/>
            <person name="Jarek M."/>
            <person name="Friedl T."/>
            <person name="Seufert S."/>
            <person name="Schumacher M."/>
            <person name="Overmann J."/>
            <person name="Neumann-Schaal M."/>
            <person name="Petersen J."/>
        </authorList>
    </citation>
    <scope>NUCLEOTIDE SEQUENCE [LARGE SCALE GENOMIC DNA]</scope>
    <source>
        <strain evidence="2 3">SAG 1403-4b</strain>
    </source>
</reference>
<proteinExistence type="predicted"/>
<dbReference type="EMBL" id="RSCM01000002">
    <property type="protein sequence ID" value="RUS98803.1"/>
    <property type="molecule type" value="Genomic_DNA"/>
</dbReference>
<dbReference type="SUPFAM" id="SSF52096">
    <property type="entry name" value="ClpP/crotonase"/>
    <property type="match status" value="1"/>
</dbReference>
<keyword evidence="3" id="KW-1185">Reference proteome</keyword>
<evidence type="ECO:0000313" key="2">
    <source>
        <dbReference type="EMBL" id="RUS98803.1"/>
    </source>
</evidence>
<accession>A0A3S1CBS7</accession>
<organism evidence="2 3">
    <name type="scientific">Trichormus variabilis SAG 1403-4b</name>
    <dbReference type="NCBI Taxonomy" id="447716"/>
    <lineage>
        <taxon>Bacteria</taxon>
        <taxon>Bacillati</taxon>
        <taxon>Cyanobacteriota</taxon>
        <taxon>Cyanophyceae</taxon>
        <taxon>Nostocales</taxon>
        <taxon>Nostocaceae</taxon>
        <taxon>Trichormus</taxon>
    </lineage>
</organism>
<dbReference type="AlphaFoldDB" id="A0A3S1CBS7"/>
<dbReference type="Gene3D" id="3.90.226.10">
    <property type="entry name" value="2-enoyl-CoA Hydratase, Chain A, domain 1"/>
    <property type="match status" value="1"/>
</dbReference>
<feature type="region of interest" description="Disordered" evidence="1">
    <location>
        <begin position="272"/>
        <end position="307"/>
    </location>
</feature>
<dbReference type="OrthoDB" id="1493005at2"/>
<gene>
    <name evidence="2" type="ORF">DSM107003_08220</name>
</gene>
<dbReference type="GO" id="GO:0016020">
    <property type="term" value="C:membrane"/>
    <property type="evidence" value="ECO:0007669"/>
    <property type="project" value="InterPro"/>
</dbReference>
<comment type="caution">
    <text evidence="2">The sequence shown here is derived from an EMBL/GenBank/DDBJ whole genome shotgun (WGS) entry which is preliminary data.</text>
</comment>
<dbReference type="RefSeq" id="WP_127052398.1">
    <property type="nucleotide sequence ID" value="NZ_RSCM01000002.1"/>
</dbReference>
<dbReference type="Pfam" id="PF01972">
    <property type="entry name" value="SDH_protease"/>
    <property type="match status" value="1"/>
</dbReference>
<dbReference type="InterPro" id="IPR002825">
    <property type="entry name" value="Pept_S49_ser-pept_pro"/>
</dbReference>
<evidence type="ECO:0000313" key="3">
    <source>
        <dbReference type="Proteomes" id="UP000276103"/>
    </source>
</evidence>
<dbReference type="PANTHER" id="PTHR35984:SF1">
    <property type="entry name" value="PERIPLASMIC SERINE PROTEASE"/>
    <property type="match status" value="1"/>
</dbReference>
<evidence type="ECO:0008006" key="4">
    <source>
        <dbReference type="Google" id="ProtNLM"/>
    </source>
</evidence>
<sequence length="315" mass="35412">MEPKQQLAEYIKELCEELDADIFIFSASITDSNADKLIYEIKHTSPKRSNVALIMTTYGGDPDAAFRIARYLKRKYDKFTLFVFGYCKSAGTLLALGADEIVISDFGELGPLDIQVIKDDDFRNGSGLDIHQALLVIGSQAFDMFESYLLNIISGNQVAITTKTAADIASSMAVELMSPISSQIDPLRLGEMNRLMDIALAYGKRLNPEGIEVIKNLIYNYPSHSFVIDYKEAEELFQCVREPTDLESNIEQLIFHLVRRPIDIIDKLQVDGSEDDENEDGNHRNNEGLAEGSVQPNNGKDEEVEQNRLLFEERV</sequence>
<protein>
    <recommendedName>
        <fullName evidence="4">SppA protein</fullName>
    </recommendedName>
</protein>
<dbReference type="InterPro" id="IPR029045">
    <property type="entry name" value="ClpP/crotonase-like_dom_sf"/>
</dbReference>
<dbReference type="Proteomes" id="UP000276103">
    <property type="component" value="Unassembled WGS sequence"/>
</dbReference>
<dbReference type="PANTHER" id="PTHR35984">
    <property type="entry name" value="PERIPLASMIC SERINE PROTEASE"/>
    <property type="match status" value="1"/>
</dbReference>
<evidence type="ECO:0000256" key="1">
    <source>
        <dbReference type="SAM" id="MobiDB-lite"/>
    </source>
</evidence>